<feature type="compositionally biased region" description="Low complexity" evidence="7">
    <location>
        <begin position="123"/>
        <end position="144"/>
    </location>
</feature>
<dbReference type="InterPro" id="IPR041569">
    <property type="entry name" value="AAA_lid_3"/>
</dbReference>
<feature type="coiled-coil region" evidence="6">
    <location>
        <begin position="480"/>
        <end position="507"/>
    </location>
</feature>
<keyword evidence="2" id="KW-0547">Nucleotide-binding</keyword>
<dbReference type="OrthoDB" id="510888at2759"/>
<dbReference type="PROSITE" id="PS00674">
    <property type="entry name" value="AAA"/>
    <property type="match status" value="1"/>
</dbReference>
<keyword evidence="3" id="KW-1000">Mitochondrion outer membrane</keyword>
<dbReference type="Pfam" id="PF17862">
    <property type="entry name" value="AAA_lid_3"/>
    <property type="match status" value="1"/>
</dbReference>
<feature type="domain" description="AAA+ ATPase" evidence="8">
    <location>
        <begin position="1284"/>
        <end position="1422"/>
    </location>
</feature>
<accession>A0A9D4TNE3</accession>
<dbReference type="InterPro" id="IPR047008">
    <property type="entry name" value="XRN1_SH3_sf"/>
</dbReference>
<keyword evidence="4" id="KW-0067">ATP-binding</keyword>
<feature type="compositionally biased region" description="Basic and acidic residues" evidence="7">
    <location>
        <begin position="345"/>
        <end position="354"/>
    </location>
</feature>
<organism evidence="9 10">
    <name type="scientific">Chlorella vulgaris</name>
    <name type="common">Green alga</name>
    <dbReference type="NCBI Taxonomy" id="3077"/>
    <lineage>
        <taxon>Eukaryota</taxon>
        <taxon>Viridiplantae</taxon>
        <taxon>Chlorophyta</taxon>
        <taxon>core chlorophytes</taxon>
        <taxon>Trebouxiophyceae</taxon>
        <taxon>Chlorellales</taxon>
        <taxon>Chlorellaceae</taxon>
        <taxon>Chlorella clade</taxon>
        <taxon>Chlorella</taxon>
    </lineage>
</organism>
<dbReference type="Gene3D" id="3.40.50.300">
    <property type="entry name" value="P-loop containing nucleotide triphosphate hydrolases"/>
    <property type="match status" value="1"/>
</dbReference>
<sequence>MGAGEPTSGSGSAAAEAQRKRKRGEPEQEDNSACQRDAKQHRTVSGEPGLQATDQVPTAAQDVADSGREEPFGDTDLGLSIVEDALAAACVAITAAQAKLASESLPMAVDPPSPASTAHDSAEGAAEPAAAAAAPAAEEAQHAEACTADELAAAEALPPAPSKQESALLPQCAIMTGPAAEAAEVSTRHCGKVPPPVPASQEPSERYLALRAELSAGLIPPEQAGVPWDRFPHYLGEGVRSRLLALATLHLRPGASAPAAVKALPANSNRVLLGAATSCELYQERVIRALAQKVGATLLVADAYSLKLDEMVKEDGGEDCPSSGGPADPFDLSDEEEPGLGLGHRAGERGRREPGPSSGRSKQMDRLTRGIPRMVIPLTGPRPPPGSLAAAVMAATAAADAAPGGAKSRDAVAVAAAATERLKRARAAAAAADAAAGRGKAANDAKEARAMELTEWIKGALAVEFAAEAADAAPGGADAARDAKEAAATATERIKDARARMAALAAANPRVAAAAQPPASPAAAAEQQHADVVAEGGGKQGRRPAAAAAAEPAQAADQAVNPSAGHDAAEQQSAVPAGTGTSAVLPPSDTSMAEMPAAVWNEYFGKACGYQKVLQSVSVLGRPSMTNFVAACPQPAGERPPEPTLERSASASDPVPRKPPQQQQEEPEVRLAAAATARPAAADGAAAAATAAAATAPQSSAFMAAACKVRPGDRVTYVGEVHPSQEAAAQRLDQLHAAISQVEGSSSLRARDYLPQLLLRRSLVEAQGQRLPRQQGAAAPPIGSRGRVLAVTGTQVQVVFDEEFGGGTSLAGQKEKCGLTCVAEELLVVEDKEDPLVSSLQCLFDVAAQEAGQGRPLIIFIQNLDRLLRTHATDHFRKLEALLAALPPRCLLFGAYCSRALSRSEAKKEGGGPNLSRLFGSLGGGDTGMGGGGGGGGGASEDMTILDRLGKGAGRGPRKSVKGKALSKMLPNLMELHPPNQDCYAKAWAKMVEADVAVMRQRSNRAALRGALLRCGCTCDNWDAVSITDCQLTRREIEQVVGVAAAQQLLAESSAAEAGEPAGANAPAAAPKGTQPADPVPAAAKDLSDADSLASAPALALERSGSVCEAPPTAAIGAAPAGAAAAAAPAAAEQRGQQQQQPAATAPGAVAAALAASDQVTTMQTDEVDGGTAAAAAVPAPPYAAEKVAPLWTLAAEHIMHAAEAIRKVQAEGAAAPANKLALKDVAADQYEKQLLSEIIPPEEIAVSFDDIGALEAVKTTLHEVVILPLQRPELFTHGALTKPTKGLLLFGPPGTGKTMLAKAVASESGAHFINVNMSAITSKWFGEGERLVRALFALAHKLSPSVIFVDEIDSFLSKRGQSNSEHEALRKMKNEFMTHWDGLRTKQSDRVLVLAATNRPMDLDEAVVRRMPRRIFVPLPDAVNRERILQVILKDEDLHPAFDFSEAATLADGYSGSDLKNLCIAAAYCPIREYLEAERAAKAAERAAAKAAGDVGAGAREPCARAAAAAAAAAIASSSATPAALASVSAAAVVAQPVLRQITMADFKAALKQVTASTTSDSATMEELRRWNDQYGEGGTRSKEHLPYFM</sequence>
<reference evidence="9" key="2">
    <citation type="submission" date="2020-11" db="EMBL/GenBank/DDBJ databases">
        <authorList>
            <person name="Cecchin M."/>
            <person name="Marcolungo L."/>
            <person name="Rossato M."/>
            <person name="Girolomoni L."/>
            <person name="Cosentino E."/>
            <person name="Cuine S."/>
            <person name="Li-Beisson Y."/>
            <person name="Delledonne M."/>
            <person name="Ballottari M."/>
        </authorList>
    </citation>
    <scope>NUCLEOTIDE SEQUENCE</scope>
    <source>
        <strain evidence="9">211/11P</strain>
        <tissue evidence="9">Whole cell</tissue>
    </source>
</reference>
<feature type="region of interest" description="Disordered" evidence="7">
    <location>
        <begin position="535"/>
        <end position="589"/>
    </location>
</feature>
<feature type="region of interest" description="Disordered" evidence="7">
    <location>
        <begin position="314"/>
        <end position="368"/>
    </location>
</feature>
<dbReference type="InterPro" id="IPR051701">
    <property type="entry name" value="Mito_OM_Translocase_MSP1"/>
</dbReference>
<dbReference type="InterPro" id="IPR003593">
    <property type="entry name" value="AAA+_ATPase"/>
</dbReference>
<dbReference type="InterPro" id="IPR003960">
    <property type="entry name" value="ATPase_AAA_CS"/>
</dbReference>
<dbReference type="GO" id="GO:0005524">
    <property type="term" value="F:ATP binding"/>
    <property type="evidence" value="ECO:0007669"/>
    <property type="project" value="UniProtKB-KW"/>
</dbReference>
<feature type="compositionally biased region" description="Low complexity" evidence="7">
    <location>
        <begin position="544"/>
        <end position="559"/>
    </location>
</feature>
<reference evidence="9" key="1">
    <citation type="journal article" date="2019" name="Plant J.">
        <title>Chlorella vulgaris genome assembly and annotation reveals the molecular basis for metabolic acclimation to high light conditions.</title>
        <authorList>
            <person name="Cecchin M."/>
            <person name="Marcolungo L."/>
            <person name="Rossato M."/>
            <person name="Girolomoni L."/>
            <person name="Cosentino E."/>
            <person name="Cuine S."/>
            <person name="Li-Beisson Y."/>
            <person name="Delledonne M."/>
            <person name="Ballottari M."/>
        </authorList>
    </citation>
    <scope>NUCLEOTIDE SEQUENCE</scope>
    <source>
        <strain evidence="9">211/11P</strain>
    </source>
</reference>
<feature type="region of interest" description="Disordered" evidence="7">
    <location>
        <begin position="106"/>
        <end position="144"/>
    </location>
</feature>
<protein>
    <recommendedName>
        <fullName evidence="8">AAA+ ATPase domain-containing protein</fullName>
    </recommendedName>
</protein>
<dbReference type="PANTHER" id="PTHR45644">
    <property type="entry name" value="AAA ATPASE, PUTATIVE (AFU_ORTHOLOGUE AFUA_2G12920)-RELATED-RELATED"/>
    <property type="match status" value="1"/>
</dbReference>
<dbReference type="PANTHER" id="PTHR45644:SF56">
    <property type="entry name" value="AAA ATPASE, PUTATIVE (AFU_ORTHOLOGUE AFUA_2G12920)-RELATED"/>
    <property type="match status" value="1"/>
</dbReference>
<dbReference type="InterPro" id="IPR027417">
    <property type="entry name" value="P-loop_NTPase"/>
</dbReference>
<dbReference type="Proteomes" id="UP001055712">
    <property type="component" value="Unassembled WGS sequence"/>
</dbReference>
<evidence type="ECO:0000259" key="8">
    <source>
        <dbReference type="SMART" id="SM00382"/>
    </source>
</evidence>
<evidence type="ECO:0000256" key="4">
    <source>
        <dbReference type="ARBA" id="ARBA00022840"/>
    </source>
</evidence>
<dbReference type="InterPro" id="IPR003959">
    <property type="entry name" value="ATPase_AAA_core"/>
</dbReference>
<feature type="compositionally biased region" description="Low complexity" evidence="7">
    <location>
        <begin position="1056"/>
        <end position="1070"/>
    </location>
</feature>
<evidence type="ECO:0000256" key="7">
    <source>
        <dbReference type="SAM" id="MobiDB-lite"/>
    </source>
</evidence>
<evidence type="ECO:0000256" key="3">
    <source>
        <dbReference type="ARBA" id="ARBA00022787"/>
    </source>
</evidence>
<proteinExistence type="predicted"/>
<feature type="region of interest" description="Disordered" evidence="7">
    <location>
        <begin position="1056"/>
        <end position="1089"/>
    </location>
</feature>
<evidence type="ECO:0000256" key="6">
    <source>
        <dbReference type="SAM" id="Coils"/>
    </source>
</evidence>
<comment type="caution">
    <text evidence="9">The sequence shown here is derived from an EMBL/GenBank/DDBJ whole genome shotgun (WGS) entry which is preliminary data.</text>
</comment>
<dbReference type="SUPFAM" id="SSF52540">
    <property type="entry name" value="P-loop containing nucleoside triphosphate hydrolases"/>
    <property type="match status" value="1"/>
</dbReference>
<feature type="region of interest" description="Disordered" evidence="7">
    <location>
        <begin position="1"/>
        <end position="75"/>
    </location>
</feature>
<evidence type="ECO:0000313" key="9">
    <source>
        <dbReference type="EMBL" id="KAI3430352.1"/>
    </source>
</evidence>
<keyword evidence="5" id="KW-0496">Mitochondrion</keyword>
<dbReference type="GO" id="GO:0016887">
    <property type="term" value="F:ATP hydrolysis activity"/>
    <property type="evidence" value="ECO:0007669"/>
    <property type="project" value="InterPro"/>
</dbReference>
<comment type="subcellular location">
    <subcellularLocation>
        <location evidence="1">Mitochondrion outer membrane</location>
        <topology evidence="1">Single-pass membrane protein</topology>
    </subcellularLocation>
</comment>
<evidence type="ECO:0000256" key="1">
    <source>
        <dbReference type="ARBA" id="ARBA00004572"/>
    </source>
</evidence>
<dbReference type="Gene3D" id="1.10.8.60">
    <property type="match status" value="1"/>
</dbReference>
<keyword evidence="3" id="KW-0472">Membrane</keyword>
<keyword evidence="10" id="KW-1185">Reference proteome</keyword>
<dbReference type="FunFam" id="3.40.50.300:FF:000416">
    <property type="entry name" value="p-loop nucleoside triphosphate hydrolase superfamily protein"/>
    <property type="match status" value="1"/>
</dbReference>
<dbReference type="Gene3D" id="2.30.30.750">
    <property type="match status" value="1"/>
</dbReference>
<name>A0A9D4TNE3_CHLVU</name>
<dbReference type="Pfam" id="PF00004">
    <property type="entry name" value="AAA"/>
    <property type="match status" value="1"/>
</dbReference>
<evidence type="ECO:0000256" key="2">
    <source>
        <dbReference type="ARBA" id="ARBA00022741"/>
    </source>
</evidence>
<gene>
    <name evidence="9" type="ORF">D9Q98_004947</name>
</gene>
<dbReference type="GO" id="GO:0005741">
    <property type="term" value="C:mitochondrial outer membrane"/>
    <property type="evidence" value="ECO:0007669"/>
    <property type="project" value="UniProtKB-SubCell"/>
</dbReference>
<feature type="region of interest" description="Disordered" evidence="7">
    <location>
        <begin position="631"/>
        <end position="676"/>
    </location>
</feature>
<evidence type="ECO:0000313" key="10">
    <source>
        <dbReference type="Proteomes" id="UP001055712"/>
    </source>
</evidence>
<keyword evidence="6" id="KW-0175">Coiled coil</keyword>
<dbReference type="SMART" id="SM00382">
    <property type="entry name" value="AAA"/>
    <property type="match status" value="1"/>
</dbReference>
<dbReference type="EMBL" id="SIDB01000007">
    <property type="protein sequence ID" value="KAI3430352.1"/>
    <property type="molecule type" value="Genomic_DNA"/>
</dbReference>
<feature type="compositionally biased region" description="Polar residues" evidence="7">
    <location>
        <begin position="570"/>
        <end position="582"/>
    </location>
</feature>
<evidence type="ECO:0000256" key="5">
    <source>
        <dbReference type="ARBA" id="ARBA00023128"/>
    </source>
</evidence>